<feature type="region of interest" description="Disordered" evidence="7">
    <location>
        <begin position="872"/>
        <end position="963"/>
    </location>
</feature>
<dbReference type="OrthoDB" id="423283at2759"/>
<dbReference type="GO" id="GO:0000209">
    <property type="term" value="P:protein polyubiquitination"/>
    <property type="evidence" value="ECO:0007669"/>
    <property type="project" value="TreeGrafter"/>
</dbReference>
<dbReference type="Pfam" id="PF25579">
    <property type="entry name" value="TPR_TRIP12_N"/>
    <property type="match status" value="1"/>
</dbReference>
<dbReference type="InterPro" id="IPR035983">
    <property type="entry name" value="Hect_E3_ubiquitin_ligase"/>
</dbReference>
<dbReference type="EMBL" id="ML119679">
    <property type="protein sequence ID" value="RPA81439.1"/>
    <property type="molecule type" value="Genomic_DNA"/>
</dbReference>
<keyword evidence="4" id="KW-0808">Transferase</keyword>
<dbReference type="Gene3D" id="3.30.2160.10">
    <property type="entry name" value="Hect, E3 ligase catalytic domain"/>
    <property type="match status" value="1"/>
</dbReference>
<sequence>MEDVEKRSEDKKSKEEKEDQEDPTGNDDHSDEDQDEEMREAGAGGDSDEDEDQDHDHDYDRDEDDDDDDGYDGAFFGANMPGTLRALAGMMGHGGGSGGVRFRDLLANLRQKEDSSLHMIALSNLSEILLISTEENLSGHFSPDAFIKELVSLMRDPGPFGEENPEIMLLACRCLANLMEALPAATANVLYGGAVPVLCAKLLEIQYIDLAEQALSTLEKISVEYPTSIVREGGLTACLSFLDFFATNVQRTAVTTAANCCRNIPEDAFPTVLDVMPILLNVLGSSDQRVVEQGCLCVARIADSFRHKPEKLEKLMSADILRAILGLLLPGTTNLVGPHIHTQFLRLIGNTAKASPALSVELFKMNIVDTMHQILTGVSAPADNDVASLRNDRVMIMQALIHRPREQVYETLNVICELLPGMPQEERILPFQDAEDPEKNKKRLELLEGCKDKLKHFAVVLLPTLTDAYSSTVNLNVRQKVLDAQLKMIANLDVAILKEALNNVPFASYLASILSQNDHPTLVLSAVQASEILLRRLPDIYRYHFHREGVVAEILKLSERDKKTKEEEEAIAKEKAEKAEKAAQPKPEAPEPKEDMSDSEGSRSSDEEEDEDEEPLAELEAVDYIAVKARSFIETLEKDQTGDMKGKATDILEELKKLAEELQTTNDPHDVFERMAEYFQSSTALQSISSFELLNSKIVEALLQVLSDDSEPKLSNTRRAFLEVFMRTLPCDGNVSATPFSVLVSKLQDLLSRSEHFEVITVHQNTYDGNRSSATSMLAKQLRLKLVAEDQDEIPRSYRQIMVSIHAIATFKALEDYLRPRISLSDRKQRKDALAAAAHAAMAATQAGGASGSGRDMSSVLAALAAATGYQEPTLGSSTPQGAQPPKAGEESTQRDSKRQKRKSDRERLTKTLEEAVAAATASGSAEKSPKKEAEKKEDGQEPLECMDEKQLSSDQDDSEINDMEGMMDDFEDEMDDESMPDVDPTVNMEMEKGGVTARKEDGTKVATPSGAPSTAASRAADSLAAATSRLASYAAALQSTPQDWHIEFSIGDQVITNDTTVYKAVMMMGNRQANGELNSRNVWTSVYPIKFRKAPGPPPPDSPLSPAATESSTEPTSIDKSAVSYTLLHLLSILHDLNSNLDDLFAGDQECNKPAQKEPLSQFMNTKLTAKLNRQLEEPLIVASACLPGWSEDLARLYPFLFPFETRHLFLQSTSFGYSRSMTRWQNAQSTNDSRQDRRDDRPYLGRLQRQKVRISRSRILESAVKVMELYGASPSILEVEYFEEVGTGLGPTLEFYSSVSKELAQKKLKLWRESNSKEGNEYVFAEQGLFPAPMSNAAAETETGKKILHFFKVLGIFVARSMLDSRIIDISFNPTFFKICGNAMRTIRPSLGTVKTVDKFLAQTLAHLQKFAVAKKTIINAGLSIAEQNKRLQEVTVDGMQVEDLGLCFVLYGYDIELIPGGKNIEVTIYNVDDYIEKVIDATLGSGVRRQLEAFKAGFSQVFPYSALRAFTPEELVMLFGQVDEDWSMETLTDSIKADHGFNMDSRSVRNLLHVMSTFDQKERRDFLQFVTGSPKLPIGGFKSLTPMLTVVCKPSEPPLTSDDYLPSVMTCVNYLKMPDYSDEYVMREKLLIAIREGQGAFHLS</sequence>
<feature type="compositionally biased region" description="Basic and acidic residues" evidence="7">
    <location>
        <begin position="928"/>
        <end position="940"/>
    </location>
</feature>
<feature type="compositionally biased region" description="Acidic residues" evidence="7">
    <location>
        <begin position="606"/>
        <end position="619"/>
    </location>
</feature>
<feature type="domain" description="HECT" evidence="8">
    <location>
        <begin position="1292"/>
        <end position="1647"/>
    </location>
</feature>
<evidence type="ECO:0000256" key="4">
    <source>
        <dbReference type="ARBA" id="ARBA00022679"/>
    </source>
</evidence>
<comment type="catalytic activity">
    <reaction evidence="1">
        <text>S-ubiquitinyl-[E2 ubiquitin-conjugating enzyme]-L-cysteine + [acceptor protein]-L-lysine = [E2 ubiquitin-conjugating enzyme]-L-cysteine + N(6)-ubiquitinyl-[acceptor protein]-L-lysine.</text>
        <dbReference type="EC" id="2.3.2.26"/>
    </reaction>
</comment>
<evidence type="ECO:0000256" key="6">
    <source>
        <dbReference type="PROSITE-ProRule" id="PRU00104"/>
    </source>
</evidence>
<feature type="region of interest" description="Disordered" evidence="7">
    <location>
        <begin position="1094"/>
        <end position="1118"/>
    </location>
</feature>
<feature type="compositionally biased region" description="Basic and acidic residues" evidence="7">
    <location>
        <begin position="888"/>
        <end position="897"/>
    </location>
</feature>
<dbReference type="InterPro" id="IPR011989">
    <property type="entry name" value="ARM-like"/>
</dbReference>
<dbReference type="PANTHER" id="PTHR45670:SF1">
    <property type="entry name" value="E3 UBIQUITIN-PROTEIN LIGASE HECTD1"/>
    <property type="match status" value="1"/>
</dbReference>
<feature type="region of interest" description="Disordered" evidence="7">
    <location>
        <begin position="562"/>
        <end position="619"/>
    </location>
</feature>
<evidence type="ECO:0000256" key="3">
    <source>
        <dbReference type="ARBA" id="ARBA00012485"/>
    </source>
</evidence>
<dbReference type="InterPro" id="IPR000569">
    <property type="entry name" value="HECT_dom"/>
</dbReference>
<dbReference type="InterPro" id="IPR057948">
    <property type="entry name" value="TPR_TRIP12_N"/>
</dbReference>
<name>A0A3N4I5U6_ASCIM</name>
<organism evidence="9 10">
    <name type="scientific">Ascobolus immersus RN42</name>
    <dbReference type="NCBI Taxonomy" id="1160509"/>
    <lineage>
        <taxon>Eukaryota</taxon>
        <taxon>Fungi</taxon>
        <taxon>Dikarya</taxon>
        <taxon>Ascomycota</taxon>
        <taxon>Pezizomycotina</taxon>
        <taxon>Pezizomycetes</taxon>
        <taxon>Pezizales</taxon>
        <taxon>Ascobolaceae</taxon>
        <taxon>Ascobolus</taxon>
    </lineage>
</organism>
<comment type="similarity">
    <text evidence="2">Belongs to the UPL family. K-HECT subfamily.</text>
</comment>
<dbReference type="GO" id="GO:0061630">
    <property type="term" value="F:ubiquitin protein ligase activity"/>
    <property type="evidence" value="ECO:0007669"/>
    <property type="project" value="UniProtKB-EC"/>
</dbReference>
<dbReference type="InterPro" id="IPR016024">
    <property type="entry name" value="ARM-type_fold"/>
</dbReference>
<feature type="compositionally biased region" description="Low complexity" evidence="7">
    <location>
        <begin position="915"/>
        <end position="927"/>
    </location>
</feature>
<accession>A0A3N4I5U6</accession>
<evidence type="ECO:0000313" key="10">
    <source>
        <dbReference type="Proteomes" id="UP000275078"/>
    </source>
</evidence>
<feature type="compositionally biased region" description="Basic and acidic residues" evidence="7">
    <location>
        <begin position="562"/>
        <end position="605"/>
    </location>
</feature>
<dbReference type="InterPro" id="IPR045322">
    <property type="entry name" value="HECTD1/TRIP12-like"/>
</dbReference>
<feature type="region of interest" description="Disordered" evidence="7">
    <location>
        <begin position="1"/>
        <end position="76"/>
    </location>
</feature>
<evidence type="ECO:0000256" key="7">
    <source>
        <dbReference type="SAM" id="MobiDB-lite"/>
    </source>
</evidence>
<proteinExistence type="inferred from homology"/>
<gene>
    <name evidence="9" type="ORF">BJ508DRAFT_112088</name>
</gene>
<dbReference type="STRING" id="1160509.A0A3N4I5U6"/>
<reference evidence="9 10" key="1">
    <citation type="journal article" date="2018" name="Nat. Ecol. Evol.">
        <title>Pezizomycetes genomes reveal the molecular basis of ectomycorrhizal truffle lifestyle.</title>
        <authorList>
            <person name="Murat C."/>
            <person name="Payen T."/>
            <person name="Noel B."/>
            <person name="Kuo A."/>
            <person name="Morin E."/>
            <person name="Chen J."/>
            <person name="Kohler A."/>
            <person name="Krizsan K."/>
            <person name="Balestrini R."/>
            <person name="Da Silva C."/>
            <person name="Montanini B."/>
            <person name="Hainaut M."/>
            <person name="Levati E."/>
            <person name="Barry K.W."/>
            <person name="Belfiori B."/>
            <person name="Cichocki N."/>
            <person name="Clum A."/>
            <person name="Dockter R.B."/>
            <person name="Fauchery L."/>
            <person name="Guy J."/>
            <person name="Iotti M."/>
            <person name="Le Tacon F."/>
            <person name="Lindquist E.A."/>
            <person name="Lipzen A."/>
            <person name="Malagnac F."/>
            <person name="Mello A."/>
            <person name="Molinier V."/>
            <person name="Miyauchi S."/>
            <person name="Poulain J."/>
            <person name="Riccioni C."/>
            <person name="Rubini A."/>
            <person name="Sitrit Y."/>
            <person name="Splivallo R."/>
            <person name="Traeger S."/>
            <person name="Wang M."/>
            <person name="Zifcakova L."/>
            <person name="Wipf D."/>
            <person name="Zambonelli A."/>
            <person name="Paolocci F."/>
            <person name="Nowrousian M."/>
            <person name="Ottonello S."/>
            <person name="Baldrian P."/>
            <person name="Spatafora J.W."/>
            <person name="Henrissat B."/>
            <person name="Nagy L.G."/>
            <person name="Aury J.M."/>
            <person name="Wincker P."/>
            <person name="Grigoriev I.V."/>
            <person name="Bonfante P."/>
            <person name="Martin F.M."/>
        </authorList>
    </citation>
    <scope>NUCLEOTIDE SEQUENCE [LARGE SCALE GENOMIC DNA]</scope>
    <source>
        <strain evidence="9 10">RN42</strain>
    </source>
</reference>
<dbReference type="Proteomes" id="UP000275078">
    <property type="component" value="Unassembled WGS sequence"/>
</dbReference>
<dbReference type="PROSITE" id="PS50237">
    <property type="entry name" value="HECT"/>
    <property type="match status" value="1"/>
</dbReference>
<dbReference type="GO" id="GO:0043161">
    <property type="term" value="P:proteasome-mediated ubiquitin-dependent protein catabolic process"/>
    <property type="evidence" value="ECO:0007669"/>
    <property type="project" value="TreeGrafter"/>
</dbReference>
<evidence type="ECO:0000256" key="5">
    <source>
        <dbReference type="ARBA" id="ARBA00022786"/>
    </source>
</evidence>
<dbReference type="GO" id="GO:0016607">
    <property type="term" value="C:nuclear speck"/>
    <property type="evidence" value="ECO:0007669"/>
    <property type="project" value="TreeGrafter"/>
</dbReference>
<evidence type="ECO:0000256" key="1">
    <source>
        <dbReference type="ARBA" id="ARBA00000885"/>
    </source>
</evidence>
<dbReference type="CDD" id="cd00078">
    <property type="entry name" value="HECTc"/>
    <property type="match status" value="1"/>
</dbReference>
<keyword evidence="10" id="KW-1185">Reference proteome</keyword>
<feature type="compositionally biased region" description="Acidic residues" evidence="7">
    <location>
        <begin position="18"/>
        <end position="38"/>
    </location>
</feature>
<protein>
    <recommendedName>
        <fullName evidence="3">HECT-type E3 ubiquitin transferase</fullName>
        <ecNumber evidence="3">2.3.2.26</ecNumber>
    </recommendedName>
</protein>
<dbReference type="Gene3D" id="3.90.1750.10">
    <property type="entry name" value="Hect, E3 ligase catalytic domains"/>
    <property type="match status" value="1"/>
</dbReference>
<feature type="compositionally biased region" description="Acidic residues" evidence="7">
    <location>
        <begin position="61"/>
        <end position="71"/>
    </location>
</feature>
<keyword evidence="5 6" id="KW-0833">Ubl conjugation pathway</keyword>
<dbReference type="EC" id="2.3.2.26" evidence="3"/>
<feature type="compositionally biased region" description="Basic and acidic residues" evidence="7">
    <location>
        <begin position="1"/>
        <end position="17"/>
    </location>
</feature>
<dbReference type="SUPFAM" id="SSF56204">
    <property type="entry name" value="Hect, E3 ligase catalytic domain"/>
    <property type="match status" value="1"/>
</dbReference>
<dbReference type="SUPFAM" id="SSF48371">
    <property type="entry name" value="ARM repeat"/>
    <property type="match status" value="1"/>
</dbReference>
<evidence type="ECO:0000259" key="8">
    <source>
        <dbReference type="PROSITE" id="PS50237"/>
    </source>
</evidence>
<evidence type="ECO:0000313" key="9">
    <source>
        <dbReference type="EMBL" id="RPA81439.1"/>
    </source>
</evidence>
<evidence type="ECO:0000256" key="2">
    <source>
        <dbReference type="ARBA" id="ARBA00006331"/>
    </source>
</evidence>
<feature type="compositionally biased region" description="Basic and acidic residues" evidence="7">
    <location>
        <begin position="904"/>
        <end position="914"/>
    </location>
</feature>
<dbReference type="Gene3D" id="1.25.10.10">
    <property type="entry name" value="Leucine-rich Repeat Variant"/>
    <property type="match status" value="1"/>
</dbReference>
<dbReference type="SMART" id="SM00119">
    <property type="entry name" value="HECTc"/>
    <property type="match status" value="1"/>
</dbReference>
<dbReference type="Gene3D" id="3.30.2410.10">
    <property type="entry name" value="Hect, E3 ligase catalytic domain"/>
    <property type="match status" value="1"/>
</dbReference>
<dbReference type="Pfam" id="PF00632">
    <property type="entry name" value="HECT"/>
    <property type="match status" value="1"/>
</dbReference>
<dbReference type="PANTHER" id="PTHR45670">
    <property type="entry name" value="E3 UBIQUITIN-PROTEIN LIGASE TRIP12"/>
    <property type="match status" value="1"/>
</dbReference>
<feature type="active site" description="Glycyl thioester intermediate" evidence="6">
    <location>
        <position position="1614"/>
    </location>
</feature>